<dbReference type="RefSeq" id="XP_052944904.1">
    <property type="nucleotide sequence ID" value="XM_053092620.1"/>
</dbReference>
<dbReference type="PANTHER" id="PTHR23023">
    <property type="entry name" value="DIMETHYLANILINE MONOOXYGENASE"/>
    <property type="match status" value="1"/>
</dbReference>
<dbReference type="PRINTS" id="PR00419">
    <property type="entry name" value="ADXRDTASE"/>
</dbReference>
<feature type="domain" description="FAD dependent oxidoreductase" evidence="5">
    <location>
        <begin position="16"/>
        <end position="59"/>
    </location>
</feature>
<evidence type="ECO:0000256" key="4">
    <source>
        <dbReference type="ARBA" id="ARBA00023002"/>
    </source>
</evidence>
<dbReference type="InterPro" id="IPR036188">
    <property type="entry name" value="FAD/NAD-bd_sf"/>
</dbReference>
<dbReference type="GO" id="GO:0004499">
    <property type="term" value="F:N,N-dimethylaniline monooxygenase activity"/>
    <property type="evidence" value="ECO:0007669"/>
    <property type="project" value="InterPro"/>
</dbReference>
<gene>
    <name evidence="6" type="ORF">MKK02DRAFT_43807</name>
</gene>
<dbReference type="InterPro" id="IPR050346">
    <property type="entry name" value="FMO-like"/>
</dbReference>
<organism evidence="6 7">
    <name type="scientific">Dioszegia hungarica</name>
    <dbReference type="NCBI Taxonomy" id="4972"/>
    <lineage>
        <taxon>Eukaryota</taxon>
        <taxon>Fungi</taxon>
        <taxon>Dikarya</taxon>
        <taxon>Basidiomycota</taxon>
        <taxon>Agaricomycotina</taxon>
        <taxon>Tremellomycetes</taxon>
        <taxon>Tremellales</taxon>
        <taxon>Bulleribasidiaceae</taxon>
        <taxon>Dioszegia</taxon>
    </lineage>
</organism>
<keyword evidence="7" id="KW-1185">Reference proteome</keyword>
<keyword evidence="3" id="KW-0274">FAD</keyword>
<dbReference type="SUPFAM" id="SSF51905">
    <property type="entry name" value="FAD/NAD(P)-binding domain"/>
    <property type="match status" value="2"/>
</dbReference>
<dbReference type="Pfam" id="PF00743">
    <property type="entry name" value="FMO-like"/>
    <property type="match status" value="1"/>
</dbReference>
<dbReference type="GO" id="GO:0050661">
    <property type="term" value="F:NADP binding"/>
    <property type="evidence" value="ECO:0007669"/>
    <property type="project" value="InterPro"/>
</dbReference>
<dbReference type="GeneID" id="77731825"/>
<keyword evidence="2" id="KW-0285">Flavoprotein</keyword>
<evidence type="ECO:0000313" key="6">
    <source>
        <dbReference type="EMBL" id="KAI9635127.1"/>
    </source>
</evidence>
<evidence type="ECO:0000256" key="1">
    <source>
        <dbReference type="ARBA" id="ARBA00009183"/>
    </source>
</evidence>
<evidence type="ECO:0000256" key="3">
    <source>
        <dbReference type="ARBA" id="ARBA00022827"/>
    </source>
</evidence>
<dbReference type="Proteomes" id="UP001164286">
    <property type="component" value="Unassembled WGS sequence"/>
</dbReference>
<proteinExistence type="inferred from homology"/>
<accession>A0AA38LRZ7</accession>
<dbReference type="AlphaFoldDB" id="A0AA38LRZ7"/>
<comment type="caution">
    <text evidence="6">The sequence shown here is derived from an EMBL/GenBank/DDBJ whole genome shotgun (WGS) entry which is preliminary data.</text>
</comment>
<evidence type="ECO:0000259" key="5">
    <source>
        <dbReference type="Pfam" id="PF01266"/>
    </source>
</evidence>
<dbReference type="InterPro" id="IPR020946">
    <property type="entry name" value="Flavin_mOase-like"/>
</dbReference>
<evidence type="ECO:0000256" key="2">
    <source>
        <dbReference type="ARBA" id="ARBA00022630"/>
    </source>
</evidence>
<dbReference type="InterPro" id="IPR006076">
    <property type="entry name" value="FAD-dep_OxRdtase"/>
</dbReference>
<keyword evidence="4" id="KW-0560">Oxidoreductase</keyword>
<dbReference type="EMBL" id="JAKWFO010000005">
    <property type="protein sequence ID" value="KAI9635127.1"/>
    <property type="molecule type" value="Genomic_DNA"/>
</dbReference>
<dbReference type="GO" id="GO:0050660">
    <property type="term" value="F:flavin adenine dinucleotide binding"/>
    <property type="evidence" value="ECO:0007669"/>
    <property type="project" value="InterPro"/>
</dbReference>
<reference evidence="6" key="1">
    <citation type="journal article" date="2022" name="G3 (Bethesda)">
        <title>High quality genome of the basidiomycete yeast Dioszegia hungarica PDD-24b-2 isolated from cloud water.</title>
        <authorList>
            <person name="Jarrige D."/>
            <person name="Haridas S."/>
            <person name="Bleykasten-Grosshans C."/>
            <person name="Joly M."/>
            <person name="Nadalig T."/>
            <person name="Sancelme M."/>
            <person name="Vuilleumier S."/>
            <person name="Grigoriev I.V."/>
            <person name="Amato P."/>
            <person name="Bringel F."/>
        </authorList>
    </citation>
    <scope>NUCLEOTIDE SEQUENCE</scope>
    <source>
        <strain evidence="6">PDD-24b-2</strain>
    </source>
</reference>
<dbReference type="Pfam" id="PF01266">
    <property type="entry name" value="DAO"/>
    <property type="match status" value="1"/>
</dbReference>
<evidence type="ECO:0000313" key="7">
    <source>
        <dbReference type="Proteomes" id="UP001164286"/>
    </source>
</evidence>
<comment type="similarity">
    <text evidence="1">Belongs to the FMO family.</text>
</comment>
<sequence length="514" mass="56932">MSTSSSQYHHFPPIQRVAVIGAGSSGLVAGRHLLDAGLDVAVFDRHGAVGEAWARSAGQDMDFLNPPSPSEAAFFPVARGRQGSRTFFEDQGEGESSDRVNMDREDIPASSISLSNFPLPPNTRSFISRSTVRTYLRAYASHFGLHPFIHLDTRVELVEKVRGLKDREAWRVRLRHLEREGAKSTETLWDEFFDAVIVATGNQAAPFVPPIPGLALLPTINHQSGYSPPTSYSDIAVLVVGSGQSALEAAHRLSPHVRKIWISGRKIEGPESRQAWRRLQRFVLPSNAEVVQLVEAFEGEGTVRLRDGRLLCGIAEIVFATGHRQSYPFLPQYHSDPSPSHPSATTIPIARLVTDGQVVHHLHHNTFYIPDPTLAIISASPTSTTATTEVQSMAAARVWARQAALPPRPIMWEKYGALVEKAMPRWLNWVEEGEFISRTTDWLNAHAVIAEVEGVEVIRPISERDKAEELFVGQFALGKGQFQEVWNAGERQEGSAREELQSKVRTAMMRRNGA</sequence>
<dbReference type="Gene3D" id="3.50.50.60">
    <property type="entry name" value="FAD/NAD(P)-binding domain"/>
    <property type="match status" value="2"/>
</dbReference>
<protein>
    <recommendedName>
        <fullName evidence="5">FAD dependent oxidoreductase domain-containing protein</fullName>
    </recommendedName>
</protein>
<name>A0AA38LRZ7_9TREE</name>